<organism evidence="2 3">
    <name type="scientific">Candidatus Kaiserbacteria bacterium RIFCSPHIGHO2_01_FULL_49_13</name>
    <dbReference type="NCBI Taxonomy" id="1798477"/>
    <lineage>
        <taxon>Bacteria</taxon>
        <taxon>Candidatus Kaiseribacteriota</taxon>
    </lineage>
</organism>
<proteinExistence type="predicted"/>
<gene>
    <name evidence="2" type="ORF">A2671_01545</name>
</gene>
<dbReference type="EMBL" id="MFKQ01000031">
    <property type="protein sequence ID" value="OGG47057.1"/>
    <property type="molecule type" value="Genomic_DNA"/>
</dbReference>
<dbReference type="AlphaFoldDB" id="A0A1F6CDH9"/>
<dbReference type="Proteomes" id="UP000178344">
    <property type="component" value="Unassembled WGS sequence"/>
</dbReference>
<comment type="caution">
    <text evidence="2">The sequence shown here is derived from an EMBL/GenBank/DDBJ whole genome shotgun (WGS) entry which is preliminary data.</text>
</comment>
<sequence length="241" mass="26343">MMKTQQYVLIAAIVVAAIVLLVLYGVMQYKSATQYKEVVQKQEESTPITNTQNVADEVPSTKEASVFKTDIAPHYESIFSYPYPVVWKGGNVAYSIVGASLGEAAIPSDAQIPNNPTNRNIKDSEGNYYPVGSKVYALRLYVKPSNSDYNNFYDPYFDMKRVLNEEGDVVGTSIKGIAGTLGPSKVISGAKAVEVWFIVLEGEKDFTISTGKRSTPEIFFGVSGQQNGSIKIENYTTSNSG</sequence>
<reference evidence="2 3" key="1">
    <citation type="journal article" date="2016" name="Nat. Commun.">
        <title>Thousands of microbial genomes shed light on interconnected biogeochemical processes in an aquifer system.</title>
        <authorList>
            <person name="Anantharaman K."/>
            <person name="Brown C.T."/>
            <person name="Hug L.A."/>
            <person name="Sharon I."/>
            <person name="Castelle C.J."/>
            <person name="Probst A.J."/>
            <person name="Thomas B.C."/>
            <person name="Singh A."/>
            <person name="Wilkins M.J."/>
            <person name="Karaoz U."/>
            <person name="Brodie E.L."/>
            <person name="Williams K.H."/>
            <person name="Hubbard S.S."/>
            <person name="Banfield J.F."/>
        </authorList>
    </citation>
    <scope>NUCLEOTIDE SEQUENCE [LARGE SCALE GENOMIC DNA]</scope>
</reference>
<keyword evidence="1" id="KW-0812">Transmembrane</keyword>
<keyword evidence="1" id="KW-1133">Transmembrane helix</keyword>
<accession>A0A1F6CDH9</accession>
<evidence type="ECO:0000256" key="1">
    <source>
        <dbReference type="SAM" id="Phobius"/>
    </source>
</evidence>
<keyword evidence="1" id="KW-0472">Membrane</keyword>
<feature type="transmembrane region" description="Helical" evidence="1">
    <location>
        <begin position="7"/>
        <end position="27"/>
    </location>
</feature>
<evidence type="ECO:0000313" key="3">
    <source>
        <dbReference type="Proteomes" id="UP000178344"/>
    </source>
</evidence>
<protein>
    <submittedName>
        <fullName evidence="2">Uncharacterized protein</fullName>
    </submittedName>
</protein>
<name>A0A1F6CDH9_9BACT</name>
<evidence type="ECO:0000313" key="2">
    <source>
        <dbReference type="EMBL" id="OGG47057.1"/>
    </source>
</evidence>